<dbReference type="SUPFAM" id="SSF53335">
    <property type="entry name" value="S-adenosyl-L-methionine-dependent methyltransferases"/>
    <property type="match status" value="1"/>
</dbReference>
<organism evidence="3 4">
    <name type="scientific">Nonomuraea solani</name>
    <dbReference type="NCBI Taxonomy" id="1144553"/>
    <lineage>
        <taxon>Bacteria</taxon>
        <taxon>Bacillati</taxon>
        <taxon>Actinomycetota</taxon>
        <taxon>Actinomycetes</taxon>
        <taxon>Streptosporangiales</taxon>
        <taxon>Streptosporangiaceae</taxon>
        <taxon>Nonomuraea</taxon>
    </lineage>
</organism>
<dbReference type="InterPro" id="IPR002052">
    <property type="entry name" value="DNA_methylase_N6_adenine_CS"/>
</dbReference>
<keyword evidence="4" id="KW-1185">Reference proteome</keyword>
<dbReference type="RefSeq" id="WP_103964851.1">
    <property type="nucleotide sequence ID" value="NZ_FNVT01000049.1"/>
</dbReference>
<dbReference type="PANTHER" id="PTHR42998:SF1">
    <property type="entry name" value="TYPE I RESTRICTION ENZYME HINDI METHYLASE SUBUNIT"/>
    <property type="match status" value="1"/>
</dbReference>
<feature type="domain" description="DNA methylase adenine-specific" evidence="2">
    <location>
        <begin position="129"/>
        <end position="441"/>
    </location>
</feature>
<proteinExistence type="predicted"/>
<dbReference type="EMBL" id="FNVT01000049">
    <property type="protein sequence ID" value="SEH03935.1"/>
    <property type="molecule type" value="Genomic_DNA"/>
</dbReference>
<evidence type="ECO:0000313" key="3">
    <source>
        <dbReference type="EMBL" id="SEH03935.1"/>
    </source>
</evidence>
<protein>
    <submittedName>
        <fullName evidence="3">Type I restriction enzyme M protein</fullName>
    </submittedName>
</protein>
<dbReference type="Gene3D" id="3.40.50.150">
    <property type="entry name" value="Vaccinia Virus protein VP39"/>
    <property type="match status" value="1"/>
</dbReference>
<sequence>MSGTRAAVAEGHRLTKVWDAVDGLTGLVSPLVAYHLALRVFFLHGLRKLQEADPAPSWPTWESLVARADDQGARQPLAHLLSEVRLPEENLQGRSRSTEDIVSLSPSPAADRQLEALVLALDPVDESHDLFEDCLERFSTRHGVRGEYYTARAITELMASMLAPLATDRILDPVCGSGGFLVAAAQHVTAGPIAGHQPALYGLDVNNEARHIATMRLVLQGLDAEIGVGPVDTLHNGLTPSSFDVVLANPPFNMANWDYNDKLRNHRWAYGPPPKGNANFAWLQRILETLNATGRAGVLLAAGAATGSRVGERLIRQRLLEDDVVAAIVALPGKIFRHTKTAACVWLLSKDKSASPHWGRHPRQEHVLFIDASRTAERVASRQHVLSRAGADRIHRTVSAWRGIGAEAYEDQEGWCRSVTLEEIASRSYDLLPTRYVKTIAPQSKPKSKEIETLTRELYGHFDQATQLERRLRELLEKG</sequence>
<evidence type="ECO:0000313" key="4">
    <source>
        <dbReference type="Proteomes" id="UP000236732"/>
    </source>
</evidence>
<keyword evidence="1" id="KW-0680">Restriction system</keyword>
<dbReference type="AlphaFoldDB" id="A0A1H6F4H3"/>
<dbReference type="CDD" id="cd02440">
    <property type="entry name" value="AdoMet_MTases"/>
    <property type="match status" value="1"/>
</dbReference>
<evidence type="ECO:0000256" key="1">
    <source>
        <dbReference type="ARBA" id="ARBA00022747"/>
    </source>
</evidence>
<gene>
    <name evidence="3" type="ORF">SAMN05444920_1495</name>
</gene>
<dbReference type="InterPro" id="IPR052916">
    <property type="entry name" value="Type-I_RE_MTase_Subunit"/>
</dbReference>
<name>A0A1H6F4H3_9ACTN</name>
<dbReference type="PANTHER" id="PTHR42998">
    <property type="entry name" value="TYPE I RESTRICTION ENZYME HINDVIIP M PROTEIN-RELATED"/>
    <property type="match status" value="1"/>
</dbReference>
<dbReference type="Pfam" id="PF02384">
    <property type="entry name" value="N6_Mtase"/>
    <property type="match status" value="1"/>
</dbReference>
<dbReference type="OrthoDB" id="1637728at2"/>
<dbReference type="GO" id="GO:0032259">
    <property type="term" value="P:methylation"/>
    <property type="evidence" value="ECO:0007669"/>
    <property type="project" value="InterPro"/>
</dbReference>
<dbReference type="PRINTS" id="PR00507">
    <property type="entry name" value="N12N6MTFRASE"/>
</dbReference>
<dbReference type="PROSITE" id="PS00092">
    <property type="entry name" value="N6_MTASE"/>
    <property type="match status" value="1"/>
</dbReference>
<dbReference type="GO" id="GO:0009307">
    <property type="term" value="P:DNA restriction-modification system"/>
    <property type="evidence" value="ECO:0007669"/>
    <property type="project" value="UniProtKB-KW"/>
</dbReference>
<dbReference type="InterPro" id="IPR029063">
    <property type="entry name" value="SAM-dependent_MTases_sf"/>
</dbReference>
<dbReference type="Proteomes" id="UP000236732">
    <property type="component" value="Unassembled WGS sequence"/>
</dbReference>
<accession>A0A1H6F4H3</accession>
<dbReference type="GO" id="GO:0003677">
    <property type="term" value="F:DNA binding"/>
    <property type="evidence" value="ECO:0007669"/>
    <property type="project" value="InterPro"/>
</dbReference>
<evidence type="ECO:0000259" key="2">
    <source>
        <dbReference type="Pfam" id="PF02384"/>
    </source>
</evidence>
<dbReference type="GO" id="GO:0008170">
    <property type="term" value="F:N-methyltransferase activity"/>
    <property type="evidence" value="ECO:0007669"/>
    <property type="project" value="InterPro"/>
</dbReference>
<dbReference type="InterPro" id="IPR003356">
    <property type="entry name" value="DNA_methylase_A-5"/>
</dbReference>
<reference evidence="3 4" key="1">
    <citation type="submission" date="2016-10" db="EMBL/GenBank/DDBJ databases">
        <authorList>
            <person name="de Groot N.N."/>
        </authorList>
    </citation>
    <scope>NUCLEOTIDE SEQUENCE [LARGE SCALE GENOMIC DNA]</scope>
    <source>
        <strain evidence="3 4">CGMCC 4.7037</strain>
    </source>
</reference>